<keyword evidence="2" id="KW-1185">Reference proteome</keyword>
<dbReference type="Proteomes" id="UP000001072">
    <property type="component" value="Unassembled WGS sequence"/>
</dbReference>
<organism evidence="2">
    <name type="scientific">Melampsora larici-populina (strain 98AG31 / pathotype 3-4-7)</name>
    <name type="common">Poplar leaf rust fungus</name>
    <dbReference type="NCBI Taxonomy" id="747676"/>
    <lineage>
        <taxon>Eukaryota</taxon>
        <taxon>Fungi</taxon>
        <taxon>Dikarya</taxon>
        <taxon>Basidiomycota</taxon>
        <taxon>Pucciniomycotina</taxon>
        <taxon>Pucciniomycetes</taxon>
        <taxon>Pucciniales</taxon>
        <taxon>Melampsoraceae</taxon>
        <taxon>Melampsora</taxon>
    </lineage>
</organism>
<name>F4S467_MELLP</name>
<sequence length="337" mass="38338">MPFTFFLCLGESVQCSLTRRLIKKIVTSGNEELPPTSIKSLNASVAGTIPLANAAISRSLAAFTRKLLGVDKFNKIYPMAPTPEELQQLPQLTQDEIMLDQLVFASDLTSATATSNNTDMIEIVNKFMAELQKYNIHRFTFAWDLPDSHHWNRTMAVFVAKHWRYEQRRGAFKHYGINQSHNTKSNCISLILRWLCEYRQDTVKRHLQVDPLLIIPDADCCSDTEWYPDQVKFKRVGLKWRSQQYEGIIRQIDGLSFSYKSSVDTPALAMNRFDQCRIPGTSINPKAAVCCGLPENCYNAVFLAGLTYEQRESLNMKPVIDLDALSEEIKNLVVSSK</sequence>
<dbReference type="InParanoid" id="F4S467"/>
<dbReference type="EMBL" id="GL883146">
    <property type="protein sequence ID" value="EGG00531.1"/>
    <property type="molecule type" value="Genomic_DNA"/>
</dbReference>
<evidence type="ECO:0000313" key="2">
    <source>
        <dbReference type="Proteomes" id="UP000001072"/>
    </source>
</evidence>
<dbReference type="RefSeq" id="XP_007416178.1">
    <property type="nucleotide sequence ID" value="XM_007416116.1"/>
</dbReference>
<dbReference type="HOGENOM" id="CLU_058865_1_0_1"/>
<dbReference type="KEGG" id="mlr:MELLADRAFT_67759"/>
<proteinExistence type="predicted"/>
<dbReference type="VEuPathDB" id="FungiDB:MELLADRAFT_67759"/>
<protein>
    <submittedName>
        <fullName evidence="1">Uncharacterized protein</fullName>
    </submittedName>
</protein>
<reference evidence="2" key="1">
    <citation type="journal article" date="2011" name="Proc. Natl. Acad. Sci. U.S.A.">
        <title>Obligate biotrophy features unraveled by the genomic analysis of rust fungi.</title>
        <authorList>
            <person name="Duplessis S."/>
            <person name="Cuomo C.A."/>
            <person name="Lin Y.-C."/>
            <person name="Aerts A."/>
            <person name="Tisserant E."/>
            <person name="Veneault-Fourrey C."/>
            <person name="Joly D.L."/>
            <person name="Hacquard S."/>
            <person name="Amselem J."/>
            <person name="Cantarel B.L."/>
            <person name="Chiu R."/>
            <person name="Coutinho P.M."/>
            <person name="Feau N."/>
            <person name="Field M."/>
            <person name="Frey P."/>
            <person name="Gelhaye E."/>
            <person name="Goldberg J."/>
            <person name="Grabherr M.G."/>
            <person name="Kodira C.D."/>
            <person name="Kohler A."/>
            <person name="Kuees U."/>
            <person name="Lindquist E.A."/>
            <person name="Lucas S.M."/>
            <person name="Mago R."/>
            <person name="Mauceli E."/>
            <person name="Morin E."/>
            <person name="Murat C."/>
            <person name="Pangilinan J.L."/>
            <person name="Park R."/>
            <person name="Pearson M."/>
            <person name="Quesneville H."/>
            <person name="Rouhier N."/>
            <person name="Sakthikumar S."/>
            <person name="Salamov A.A."/>
            <person name="Schmutz J."/>
            <person name="Selles B."/>
            <person name="Shapiro H."/>
            <person name="Tanguay P."/>
            <person name="Tuskan G.A."/>
            <person name="Henrissat B."/>
            <person name="Van de Peer Y."/>
            <person name="Rouze P."/>
            <person name="Ellis J.G."/>
            <person name="Dodds P.N."/>
            <person name="Schein J.E."/>
            <person name="Zhong S."/>
            <person name="Hamelin R.C."/>
            <person name="Grigoriev I.V."/>
            <person name="Szabo L.J."/>
            <person name="Martin F."/>
        </authorList>
    </citation>
    <scope>NUCLEOTIDE SEQUENCE [LARGE SCALE GENOMIC DNA]</scope>
    <source>
        <strain evidence="2">98AG31 / pathotype 3-4-7</strain>
    </source>
</reference>
<dbReference type="AlphaFoldDB" id="F4S467"/>
<dbReference type="GeneID" id="18930896"/>
<evidence type="ECO:0000313" key="1">
    <source>
        <dbReference type="EMBL" id="EGG00531.1"/>
    </source>
</evidence>
<accession>F4S467</accession>
<dbReference type="OrthoDB" id="3224221at2759"/>
<gene>
    <name evidence="1" type="ORF">MELLADRAFT_67759</name>
</gene>